<dbReference type="RefSeq" id="WP_133576464.1">
    <property type="nucleotide sequence ID" value="NZ_SNYC01000005.1"/>
</dbReference>
<dbReference type="Gene3D" id="3.90.1340.10">
    <property type="entry name" value="Phage tail collar domain"/>
    <property type="match status" value="1"/>
</dbReference>
<reference evidence="2 3" key="1">
    <citation type="submission" date="2019-03" db="EMBL/GenBank/DDBJ databases">
        <title>Genomic Encyclopedia of Archaeal and Bacterial Type Strains, Phase II (KMG-II): from individual species to whole genera.</title>
        <authorList>
            <person name="Goeker M."/>
        </authorList>
    </citation>
    <scope>NUCLEOTIDE SEQUENCE [LARGE SCALE GENOMIC DNA]</scope>
    <source>
        <strain evidence="2 3">DSM 19035</strain>
    </source>
</reference>
<protein>
    <submittedName>
        <fullName evidence="2">Microcystin-dependent protein</fullName>
    </submittedName>
</protein>
<dbReference type="SUPFAM" id="SSF88874">
    <property type="entry name" value="Receptor-binding domain of short tail fibre protein gp12"/>
    <property type="match status" value="1"/>
</dbReference>
<feature type="domain" description="Phage tail collar" evidence="1">
    <location>
        <begin position="6"/>
        <end position="62"/>
    </location>
</feature>
<dbReference type="EMBL" id="SNYC01000005">
    <property type="protein sequence ID" value="TDQ08057.1"/>
    <property type="molecule type" value="Genomic_DNA"/>
</dbReference>
<evidence type="ECO:0000313" key="2">
    <source>
        <dbReference type="EMBL" id="TDQ08057.1"/>
    </source>
</evidence>
<dbReference type="Pfam" id="PF07484">
    <property type="entry name" value="Collar"/>
    <property type="match status" value="1"/>
</dbReference>
<sequence length="177" mass="19328">MDNYIGEIRMFTGQRPPENWDFCEGQLLKTYEYDMLFNVIGTNYGGDGQTTFALPDLRGRVPIHAVGSATLPNINLGQRGGTETNVLKESNLPPHGHKMYATNAAGNANIPTNAIFANTGTETEPDKEYVEDTLINAAINRGAISSNDSKNLPVNNVQPFFTMGFIIALKGIYPSMP</sequence>
<dbReference type="Proteomes" id="UP000295620">
    <property type="component" value="Unassembled WGS sequence"/>
</dbReference>
<dbReference type="OrthoDB" id="9810174at2"/>
<keyword evidence="3" id="KW-1185">Reference proteome</keyword>
<dbReference type="InterPro" id="IPR037053">
    <property type="entry name" value="Phage_tail_collar_dom_sf"/>
</dbReference>
<evidence type="ECO:0000259" key="1">
    <source>
        <dbReference type="Pfam" id="PF07484"/>
    </source>
</evidence>
<proteinExistence type="predicted"/>
<evidence type="ECO:0000313" key="3">
    <source>
        <dbReference type="Proteomes" id="UP000295620"/>
    </source>
</evidence>
<gene>
    <name evidence="2" type="ORF">ATK78_2558</name>
</gene>
<organism evidence="2 3">
    <name type="scientific">Pedobacter metabolipauper</name>
    <dbReference type="NCBI Taxonomy" id="425513"/>
    <lineage>
        <taxon>Bacteria</taxon>
        <taxon>Pseudomonadati</taxon>
        <taxon>Bacteroidota</taxon>
        <taxon>Sphingobacteriia</taxon>
        <taxon>Sphingobacteriales</taxon>
        <taxon>Sphingobacteriaceae</taxon>
        <taxon>Pedobacter</taxon>
    </lineage>
</organism>
<accession>A0A4R6SS02</accession>
<name>A0A4R6SS02_9SPHI</name>
<dbReference type="AlphaFoldDB" id="A0A4R6SS02"/>
<comment type="caution">
    <text evidence="2">The sequence shown here is derived from an EMBL/GenBank/DDBJ whole genome shotgun (WGS) entry which is preliminary data.</text>
</comment>
<dbReference type="InterPro" id="IPR011083">
    <property type="entry name" value="Phage_tail_collar_dom"/>
</dbReference>